<feature type="domain" description="AMP-binding enzyme C-terminal" evidence="4">
    <location>
        <begin position="460"/>
        <end position="535"/>
    </location>
</feature>
<dbReference type="Gene3D" id="3.40.50.12780">
    <property type="entry name" value="N-terminal domain of ligase-like"/>
    <property type="match status" value="1"/>
</dbReference>
<evidence type="ECO:0000259" key="3">
    <source>
        <dbReference type="Pfam" id="PF00501"/>
    </source>
</evidence>
<accession>A0ABU4HHL3</accession>
<feature type="domain" description="AMP-dependent synthetase/ligase" evidence="3">
    <location>
        <begin position="19"/>
        <end position="409"/>
    </location>
</feature>
<dbReference type="InterPro" id="IPR042099">
    <property type="entry name" value="ANL_N_sf"/>
</dbReference>
<name>A0ABU4HHL3_9ACTN</name>
<dbReference type="InterPro" id="IPR045851">
    <property type="entry name" value="AMP-bd_C_sf"/>
</dbReference>
<protein>
    <submittedName>
        <fullName evidence="5">FadD3 family acyl-CoA ligase</fullName>
    </submittedName>
</protein>
<reference evidence="6" key="1">
    <citation type="submission" date="2023-07" db="EMBL/GenBank/DDBJ databases">
        <title>Conexibacter stalactiti sp. nov., isolated from stalactites in a lava cave and emended description of the genus Conexibacter.</title>
        <authorList>
            <person name="Lee S.D."/>
        </authorList>
    </citation>
    <scope>NUCLEOTIDE SEQUENCE [LARGE SCALE GENOMIC DNA]</scope>
    <source>
        <strain evidence="6">KCTC 39840</strain>
    </source>
</reference>
<dbReference type="GO" id="GO:0016874">
    <property type="term" value="F:ligase activity"/>
    <property type="evidence" value="ECO:0007669"/>
    <property type="project" value="UniProtKB-KW"/>
</dbReference>
<evidence type="ECO:0000256" key="1">
    <source>
        <dbReference type="ARBA" id="ARBA00006432"/>
    </source>
</evidence>
<comment type="caution">
    <text evidence="5">The sequence shown here is derived from an EMBL/GenBank/DDBJ whole genome shotgun (WGS) entry which is preliminary data.</text>
</comment>
<dbReference type="Gene3D" id="3.30.300.30">
    <property type="match status" value="1"/>
</dbReference>
<dbReference type="InterPro" id="IPR020845">
    <property type="entry name" value="AMP-binding_CS"/>
</dbReference>
<dbReference type="Pfam" id="PF13193">
    <property type="entry name" value="AMP-binding_C"/>
    <property type="match status" value="1"/>
</dbReference>
<comment type="similarity">
    <text evidence="1">Belongs to the ATP-dependent AMP-binding enzyme family.</text>
</comment>
<dbReference type="InterPro" id="IPR000873">
    <property type="entry name" value="AMP-dep_synth/lig_dom"/>
</dbReference>
<gene>
    <name evidence="5" type="ORF">R7226_00515</name>
</gene>
<organism evidence="5 6">
    <name type="scientific">Conexibacter stalactiti</name>
    <dbReference type="NCBI Taxonomy" id="1940611"/>
    <lineage>
        <taxon>Bacteria</taxon>
        <taxon>Bacillati</taxon>
        <taxon>Actinomycetota</taxon>
        <taxon>Thermoleophilia</taxon>
        <taxon>Solirubrobacterales</taxon>
        <taxon>Conexibacteraceae</taxon>
        <taxon>Conexibacter</taxon>
    </lineage>
</organism>
<dbReference type="Pfam" id="PF00501">
    <property type="entry name" value="AMP-binding"/>
    <property type="match status" value="1"/>
</dbReference>
<dbReference type="InterPro" id="IPR025110">
    <property type="entry name" value="AMP-bd_C"/>
</dbReference>
<dbReference type="PANTHER" id="PTHR43201:SF5">
    <property type="entry name" value="MEDIUM-CHAIN ACYL-COA LIGASE ACSF2, MITOCHONDRIAL"/>
    <property type="match status" value="1"/>
</dbReference>
<dbReference type="PANTHER" id="PTHR43201">
    <property type="entry name" value="ACYL-COA SYNTHETASE"/>
    <property type="match status" value="1"/>
</dbReference>
<keyword evidence="2 5" id="KW-0436">Ligase</keyword>
<evidence type="ECO:0000256" key="2">
    <source>
        <dbReference type="ARBA" id="ARBA00022598"/>
    </source>
</evidence>
<evidence type="ECO:0000259" key="4">
    <source>
        <dbReference type="Pfam" id="PF13193"/>
    </source>
</evidence>
<dbReference type="SUPFAM" id="SSF56801">
    <property type="entry name" value="Acetyl-CoA synthetase-like"/>
    <property type="match status" value="1"/>
</dbReference>
<evidence type="ECO:0000313" key="6">
    <source>
        <dbReference type="Proteomes" id="UP001284601"/>
    </source>
</evidence>
<sequence length="546" mass="57773">MSETTDATGHGWTIPGLVRDAARRFGAREAIVDGATRLTYAQLEARVGELARGLIASGVQPGDRVCVWAPNTHHWVLATLAAHSAGAALVPLNTRFLGAEALDVLDRTGSRVLFAPDSFLGRDPVALLRAAEGAGGVGRGPVGGLPDLELIVRIPLEGALGEAASAHPGEIGWEQLLERAAQVPAAEGAARAAAVAPDDVCDILFTSGTTGRPKGAMSSHRQTLDVAAAWAERGEVGAADRYLVISPFFHSFGYKAGFVVCFLHGAAVVPALTFDVDAALSTIERERITIVPGPPTIFQTLLAHPRRDDHDLGSLRLAVTGSAMVPVALVERMRDELSFDAVLTAYGLTEAVVATMCRTDDSPETISRTAGCPTAGFELRIADVEGRELPAGEDGEVLLRGPNVMLGYLDDPEATARAVDPDGWFHTGDVGHVDAHGYLTITDRLKDMFTVGGFNVYPAEVENVLARLDGVVAGAVVGVPDERLGEVGAAYLIMEPGHALSEQDVIAVCRERLANYKVPRQVTFVRELPRNAAGKVLKHELRALAQ</sequence>
<keyword evidence="6" id="KW-1185">Reference proteome</keyword>
<proteinExistence type="inferred from homology"/>
<dbReference type="Proteomes" id="UP001284601">
    <property type="component" value="Unassembled WGS sequence"/>
</dbReference>
<dbReference type="PROSITE" id="PS00455">
    <property type="entry name" value="AMP_BINDING"/>
    <property type="match status" value="1"/>
</dbReference>
<dbReference type="NCBIfam" id="NF005801">
    <property type="entry name" value="PRK07656.1"/>
    <property type="match status" value="1"/>
</dbReference>
<evidence type="ECO:0000313" key="5">
    <source>
        <dbReference type="EMBL" id="MDW5592798.1"/>
    </source>
</evidence>
<dbReference type="RefSeq" id="WP_318595056.1">
    <property type="nucleotide sequence ID" value="NZ_JAWSTH010000001.1"/>
</dbReference>
<dbReference type="EMBL" id="JAWSTH010000001">
    <property type="protein sequence ID" value="MDW5592798.1"/>
    <property type="molecule type" value="Genomic_DNA"/>
</dbReference>